<reference evidence="1 2" key="1">
    <citation type="submission" date="2018-06" db="EMBL/GenBank/DDBJ databases">
        <title>The Genome of Cuscuta australis (Dodder) Provides Insight into the Evolution of Plant Parasitism.</title>
        <authorList>
            <person name="Liu H."/>
        </authorList>
    </citation>
    <scope>NUCLEOTIDE SEQUENCE [LARGE SCALE GENOMIC DNA]</scope>
    <source>
        <strain evidence="2">cv. Yunnan</strain>
        <tissue evidence="1">Vines</tissue>
    </source>
</reference>
<dbReference type="AlphaFoldDB" id="A0A328E428"/>
<evidence type="ECO:0000313" key="2">
    <source>
        <dbReference type="Proteomes" id="UP000249390"/>
    </source>
</evidence>
<dbReference type="PANTHER" id="PTHR33103:SF19">
    <property type="entry name" value="OS09G0544700 PROTEIN"/>
    <property type="match status" value="1"/>
</dbReference>
<keyword evidence="2" id="KW-1185">Reference proteome</keyword>
<dbReference type="EMBL" id="NQVE01000050">
    <property type="protein sequence ID" value="RAL51233.1"/>
    <property type="molecule type" value="Genomic_DNA"/>
</dbReference>
<evidence type="ECO:0000313" key="1">
    <source>
        <dbReference type="EMBL" id="RAL51233.1"/>
    </source>
</evidence>
<comment type="caution">
    <text evidence="1">The sequence shown here is derived from an EMBL/GenBank/DDBJ whole genome shotgun (WGS) entry which is preliminary data.</text>
</comment>
<dbReference type="InterPro" id="IPR007750">
    <property type="entry name" value="DUF674"/>
</dbReference>
<dbReference type="Pfam" id="PF05056">
    <property type="entry name" value="DUF674"/>
    <property type="match status" value="1"/>
</dbReference>
<organism evidence="1 2">
    <name type="scientific">Cuscuta australis</name>
    <dbReference type="NCBI Taxonomy" id="267555"/>
    <lineage>
        <taxon>Eukaryota</taxon>
        <taxon>Viridiplantae</taxon>
        <taxon>Streptophyta</taxon>
        <taxon>Embryophyta</taxon>
        <taxon>Tracheophyta</taxon>
        <taxon>Spermatophyta</taxon>
        <taxon>Magnoliopsida</taxon>
        <taxon>eudicotyledons</taxon>
        <taxon>Gunneridae</taxon>
        <taxon>Pentapetalae</taxon>
        <taxon>asterids</taxon>
        <taxon>lamiids</taxon>
        <taxon>Solanales</taxon>
        <taxon>Convolvulaceae</taxon>
        <taxon>Cuscuteae</taxon>
        <taxon>Cuscuta</taxon>
        <taxon>Cuscuta subgen. Grammica</taxon>
        <taxon>Cuscuta sect. Cleistogrammica</taxon>
    </lineage>
</organism>
<sequence length="157" mass="16354">MSALSSDHVPLLMPAPPAAAKPLDSKKVYLCGHCRSYARYSDDPTAKCPSCHNNLNLEPTYVAPPVKAQPSSAGGGEGGGGGGGFVRGVVGYMVMDDLKVMPQSTISAITTMNDSNINDFGSLEVKVVSLDVDVGMKLLKAALHTDSVLTTVFLGKN</sequence>
<name>A0A328E428_9ASTE</name>
<dbReference type="Proteomes" id="UP000249390">
    <property type="component" value="Unassembled WGS sequence"/>
</dbReference>
<proteinExistence type="predicted"/>
<protein>
    <submittedName>
        <fullName evidence="1">Uncharacterized protein</fullName>
    </submittedName>
</protein>
<gene>
    <name evidence="1" type="ORF">DM860_010735</name>
</gene>
<dbReference type="PANTHER" id="PTHR33103">
    <property type="entry name" value="OS01G0153900 PROTEIN"/>
    <property type="match status" value="1"/>
</dbReference>
<accession>A0A328E428</accession>